<feature type="signal peptide" evidence="1">
    <location>
        <begin position="1"/>
        <end position="22"/>
    </location>
</feature>
<feature type="domain" description="SPOR" evidence="2">
    <location>
        <begin position="82"/>
        <end position="163"/>
    </location>
</feature>
<dbReference type="KEGG" id="fax:FUAX_03560"/>
<accession>A0AAU9D0H4</accession>
<evidence type="ECO:0000259" key="2">
    <source>
        <dbReference type="PROSITE" id="PS51724"/>
    </source>
</evidence>
<proteinExistence type="predicted"/>
<dbReference type="InterPro" id="IPR007730">
    <property type="entry name" value="SPOR-like_dom"/>
</dbReference>
<reference evidence="3 4" key="1">
    <citation type="submission" date="2021-12" db="EMBL/GenBank/DDBJ databases">
        <title>Genome sequencing of bacteria with rrn-lacking chromosome and rrn-plasmid.</title>
        <authorList>
            <person name="Anda M."/>
            <person name="Iwasaki W."/>
        </authorList>
    </citation>
    <scope>NUCLEOTIDE SEQUENCE [LARGE SCALE GENOMIC DNA]</scope>
    <source>
        <strain evidence="3 4">DSM 100852</strain>
    </source>
</reference>
<dbReference type="InterPro" id="IPR036680">
    <property type="entry name" value="SPOR-like_sf"/>
</dbReference>
<dbReference type="EMBL" id="AP025314">
    <property type="protein sequence ID" value="BDD07924.1"/>
    <property type="molecule type" value="Genomic_DNA"/>
</dbReference>
<organism evidence="3 4">
    <name type="scientific">Fulvitalea axinellae</name>
    <dbReference type="NCBI Taxonomy" id="1182444"/>
    <lineage>
        <taxon>Bacteria</taxon>
        <taxon>Pseudomonadati</taxon>
        <taxon>Bacteroidota</taxon>
        <taxon>Cytophagia</taxon>
        <taxon>Cytophagales</taxon>
        <taxon>Persicobacteraceae</taxon>
        <taxon>Fulvitalea</taxon>
    </lineage>
</organism>
<protein>
    <recommendedName>
        <fullName evidence="2">SPOR domain-containing protein</fullName>
    </recommendedName>
</protein>
<evidence type="ECO:0000313" key="4">
    <source>
        <dbReference type="Proteomes" id="UP001348817"/>
    </source>
</evidence>
<sequence length="173" mass="19899">MKTRIYITALMSLLFACSPKTAVKQTSYHESLAGYVPDYSQEAGEIDRRQPVIAQTPAEHPVSDDSEGLAKQYASFKARSENSYSTMYSIQAYSGTSREKARSIRATILRQFPGLMPKIEWRQPVYRVKVGQYYNRLEAYSTFRELKRSFPTTLIVPDKVILAKEIDDWPQER</sequence>
<keyword evidence="1" id="KW-0732">Signal</keyword>
<dbReference type="Proteomes" id="UP001348817">
    <property type="component" value="Chromosome"/>
</dbReference>
<dbReference type="Gene3D" id="3.30.70.1070">
    <property type="entry name" value="Sporulation related repeat"/>
    <property type="match status" value="1"/>
</dbReference>
<feature type="chain" id="PRO_5043919510" description="SPOR domain-containing protein" evidence="1">
    <location>
        <begin position="23"/>
        <end position="173"/>
    </location>
</feature>
<dbReference type="AlphaFoldDB" id="A0AAU9D0H4"/>
<dbReference type="PROSITE" id="PS51724">
    <property type="entry name" value="SPOR"/>
    <property type="match status" value="1"/>
</dbReference>
<dbReference type="Pfam" id="PF05036">
    <property type="entry name" value="SPOR"/>
    <property type="match status" value="1"/>
</dbReference>
<dbReference type="SUPFAM" id="SSF110997">
    <property type="entry name" value="Sporulation related repeat"/>
    <property type="match status" value="1"/>
</dbReference>
<evidence type="ECO:0000313" key="3">
    <source>
        <dbReference type="EMBL" id="BDD07924.1"/>
    </source>
</evidence>
<keyword evidence="4" id="KW-1185">Reference proteome</keyword>
<dbReference type="PROSITE" id="PS51257">
    <property type="entry name" value="PROKAR_LIPOPROTEIN"/>
    <property type="match status" value="1"/>
</dbReference>
<dbReference type="RefSeq" id="WP_338393216.1">
    <property type="nucleotide sequence ID" value="NZ_AP025314.1"/>
</dbReference>
<dbReference type="GO" id="GO:0042834">
    <property type="term" value="F:peptidoglycan binding"/>
    <property type="evidence" value="ECO:0007669"/>
    <property type="project" value="InterPro"/>
</dbReference>
<evidence type="ECO:0000256" key="1">
    <source>
        <dbReference type="SAM" id="SignalP"/>
    </source>
</evidence>
<gene>
    <name evidence="3" type="ORF">FUAX_03560</name>
</gene>
<name>A0AAU9D0H4_9BACT</name>